<organism evidence="3 4">
    <name type="scientific">Rhodotorula diobovata</name>
    <dbReference type="NCBI Taxonomy" id="5288"/>
    <lineage>
        <taxon>Eukaryota</taxon>
        <taxon>Fungi</taxon>
        <taxon>Dikarya</taxon>
        <taxon>Basidiomycota</taxon>
        <taxon>Pucciniomycotina</taxon>
        <taxon>Microbotryomycetes</taxon>
        <taxon>Sporidiobolales</taxon>
        <taxon>Sporidiobolaceae</taxon>
        <taxon>Rhodotorula</taxon>
    </lineage>
</organism>
<feature type="transmembrane region" description="Helical" evidence="2">
    <location>
        <begin position="106"/>
        <end position="129"/>
    </location>
</feature>
<comment type="caution">
    <text evidence="3">The sequence shown here is derived from an EMBL/GenBank/DDBJ whole genome shotgun (WGS) entry which is preliminary data.</text>
</comment>
<feature type="compositionally biased region" description="Basic and acidic residues" evidence="1">
    <location>
        <begin position="66"/>
        <end position="76"/>
    </location>
</feature>
<keyword evidence="2" id="KW-1133">Transmembrane helix</keyword>
<dbReference type="AlphaFoldDB" id="A0A5C5FSI9"/>
<keyword evidence="2" id="KW-0472">Membrane</keyword>
<evidence type="ECO:0000256" key="1">
    <source>
        <dbReference type="SAM" id="MobiDB-lite"/>
    </source>
</evidence>
<dbReference type="OrthoDB" id="2524554at2759"/>
<protein>
    <submittedName>
        <fullName evidence="3">Serine/arginine repetitive matrix protein 2</fullName>
    </submittedName>
</protein>
<dbReference type="Proteomes" id="UP000311382">
    <property type="component" value="Unassembled WGS sequence"/>
</dbReference>
<keyword evidence="4" id="KW-1185">Reference proteome</keyword>
<sequence>MLSHSRLVTRSLRSTGTPRLGRPPAVVRLVVAAPHLAVVPTRRHYAARPPSFTTPAEPDLPPLPAHGHDHHHDKPLEPLPPTNLPIEDYASPLVHTASFFGQLFRYAVSGSVAIVATTALAVVAVHLYVEHVELAPPDLDPSRGDDPHDWALEQPGWSGLHTDKRGGTDSRLGVLARAAVRGAFIAQTWGSGSLASPLAEQAPAATAPSSAFAVARMGGDMIGAKHNAAAAASQGRQVGDGGWLLAERYLLYALSRAAARGIALDDGGSTWEQRVDHGGVDRAAVELEERLAGVRERIGGRARLEAARDGWERIYFALQASPTTDPARGDEQAWEQRETLVATRKLGELSARIADLWQEGTDERRVENDRAEGYFLGGLVPVLARGESQSLKGAALDALVPGATASQAGTATKHASPSSSFFGFWARSHPPATPATQPGATPSPDTAHLSPELAHLVALVQRASSSASSLEPSLLSRPATQRALLASLVSLETFLARRRDPSSSSATTPSLRSLAAAQSIQSAALSYARALSTPPPSPESATGVPSLEPAHVSRALTAAYTATRIAALETHLAECTLARSALSYSSSGLFSRGAGGAARAPAKTDLDAARALLGAALSRAERAADDSAALLALLETEGKGRKGRTVEKAFGESLRRARRDAEKVRELGRGLERFVQAQA</sequence>
<gene>
    <name evidence="3" type="ORF">DMC30DRAFT_15224</name>
</gene>
<evidence type="ECO:0000313" key="4">
    <source>
        <dbReference type="Proteomes" id="UP000311382"/>
    </source>
</evidence>
<name>A0A5C5FSI9_9BASI</name>
<evidence type="ECO:0000256" key="2">
    <source>
        <dbReference type="SAM" id="Phobius"/>
    </source>
</evidence>
<reference evidence="3 4" key="1">
    <citation type="submission" date="2019-03" db="EMBL/GenBank/DDBJ databases">
        <title>Rhodosporidium diobovatum UCD-FST 08-225 genome sequencing, assembly, and annotation.</title>
        <authorList>
            <person name="Fakankun I.U."/>
            <person name="Fristensky B."/>
            <person name="Levin D.B."/>
        </authorList>
    </citation>
    <scope>NUCLEOTIDE SEQUENCE [LARGE SCALE GENOMIC DNA]</scope>
    <source>
        <strain evidence="3 4">UCD-FST 08-225</strain>
    </source>
</reference>
<proteinExistence type="predicted"/>
<keyword evidence="2" id="KW-0812">Transmembrane</keyword>
<evidence type="ECO:0000313" key="3">
    <source>
        <dbReference type="EMBL" id="TNY19196.1"/>
    </source>
</evidence>
<dbReference type="EMBL" id="SOZI01000104">
    <property type="protein sequence ID" value="TNY19196.1"/>
    <property type="molecule type" value="Genomic_DNA"/>
</dbReference>
<feature type="region of interest" description="Disordered" evidence="1">
    <location>
        <begin position="48"/>
        <end position="82"/>
    </location>
</feature>
<feature type="region of interest" description="Disordered" evidence="1">
    <location>
        <begin position="426"/>
        <end position="448"/>
    </location>
</feature>
<feature type="region of interest" description="Disordered" evidence="1">
    <location>
        <begin position="527"/>
        <end position="546"/>
    </location>
</feature>
<accession>A0A5C5FSI9</accession>
<feature type="compositionally biased region" description="Low complexity" evidence="1">
    <location>
        <begin position="434"/>
        <end position="444"/>
    </location>
</feature>